<dbReference type="SUPFAM" id="SSF53756">
    <property type="entry name" value="UDP-Glycosyltransferase/glycogen phosphorylase"/>
    <property type="match status" value="1"/>
</dbReference>
<keyword evidence="4" id="KW-1185">Reference proteome</keyword>
<dbReference type="Gene3D" id="3.40.50.2000">
    <property type="entry name" value="Glycogen Phosphorylase B"/>
    <property type="match status" value="2"/>
</dbReference>
<dbReference type="InterPro" id="IPR002201">
    <property type="entry name" value="Glyco_trans_9"/>
</dbReference>
<dbReference type="GO" id="GO:0009244">
    <property type="term" value="P:lipopolysaccharide core region biosynthetic process"/>
    <property type="evidence" value="ECO:0007669"/>
    <property type="project" value="TreeGrafter"/>
</dbReference>
<keyword evidence="2 3" id="KW-0808">Transferase</keyword>
<protein>
    <submittedName>
        <fullName evidence="3">ADP-heptose:LPS heptosyltransferase</fullName>
    </submittedName>
</protein>
<evidence type="ECO:0000313" key="4">
    <source>
        <dbReference type="Proteomes" id="UP000192761"/>
    </source>
</evidence>
<organism evidence="3 4">
    <name type="scientific">Andreprevotia lacus DSM 23236</name>
    <dbReference type="NCBI Taxonomy" id="1121001"/>
    <lineage>
        <taxon>Bacteria</taxon>
        <taxon>Pseudomonadati</taxon>
        <taxon>Pseudomonadota</taxon>
        <taxon>Betaproteobacteria</taxon>
        <taxon>Neisseriales</taxon>
        <taxon>Chitinibacteraceae</taxon>
        <taxon>Andreprevotia</taxon>
    </lineage>
</organism>
<accession>A0A1W1XU07</accession>
<dbReference type="STRING" id="1121001.SAMN02745857_02830"/>
<dbReference type="AlphaFoldDB" id="A0A1W1XU07"/>
<dbReference type="EMBL" id="FWXD01000016">
    <property type="protein sequence ID" value="SMC27335.1"/>
    <property type="molecule type" value="Genomic_DNA"/>
</dbReference>
<dbReference type="InterPro" id="IPR051199">
    <property type="entry name" value="LPS_LOS_Heptosyltrfase"/>
</dbReference>
<gene>
    <name evidence="3" type="ORF">SAMN02745857_02830</name>
</gene>
<dbReference type="Proteomes" id="UP000192761">
    <property type="component" value="Unassembled WGS sequence"/>
</dbReference>
<evidence type="ECO:0000256" key="2">
    <source>
        <dbReference type="ARBA" id="ARBA00022679"/>
    </source>
</evidence>
<proteinExistence type="predicted"/>
<evidence type="ECO:0000313" key="3">
    <source>
        <dbReference type="EMBL" id="SMC27335.1"/>
    </source>
</evidence>
<dbReference type="GO" id="GO:0005829">
    <property type="term" value="C:cytosol"/>
    <property type="evidence" value="ECO:0007669"/>
    <property type="project" value="TreeGrafter"/>
</dbReference>
<dbReference type="Pfam" id="PF01075">
    <property type="entry name" value="Glyco_transf_9"/>
    <property type="match status" value="1"/>
</dbReference>
<dbReference type="PANTHER" id="PTHR30160:SF15">
    <property type="entry name" value="GLYCOSYLTRANSFERASE HI_0523-RELATED"/>
    <property type="match status" value="1"/>
</dbReference>
<sequence length="330" mass="36000">MNGLLRYWLGRPRPARPFDLASLRRVLLVQVDNKIGDLMVATSLLRNLQQAGAEVDVLTRPACAAILQHNPAVHHVYGYTKKPARTLGLLRQLRARRYDLAITLEEHDSSTTLSLIKLIGARHNLGFFKAHWPLFDLSLEHGAYAGHITDKYRSILQRLGVQADDMRYDFVAPAVAAGALDEPGDGPRIILNCYGSTADKTLQHTAAVALLAALRQQRPDCRLYLLDAPGQRERTLQLAAASGAEALPAYGSIAEAAAQVRKADLLISTDTAWLHIASALQLPVLALYAEARNLHTWAPHHTRHAGLLATGPAAAQFDVQQAARTALGLI</sequence>
<dbReference type="RefSeq" id="WP_176216945.1">
    <property type="nucleotide sequence ID" value="NZ_FWXD01000016.1"/>
</dbReference>
<dbReference type="CDD" id="cd03789">
    <property type="entry name" value="GT9_LPS_heptosyltransferase"/>
    <property type="match status" value="1"/>
</dbReference>
<keyword evidence="1" id="KW-0328">Glycosyltransferase</keyword>
<name>A0A1W1XU07_9NEIS</name>
<evidence type="ECO:0000256" key="1">
    <source>
        <dbReference type="ARBA" id="ARBA00022676"/>
    </source>
</evidence>
<dbReference type="GO" id="GO:0008713">
    <property type="term" value="F:ADP-heptose-lipopolysaccharide heptosyltransferase activity"/>
    <property type="evidence" value="ECO:0007669"/>
    <property type="project" value="TreeGrafter"/>
</dbReference>
<reference evidence="3 4" key="1">
    <citation type="submission" date="2017-04" db="EMBL/GenBank/DDBJ databases">
        <authorList>
            <person name="Afonso C.L."/>
            <person name="Miller P.J."/>
            <person name="Scott M.A."/>
            <person name="Spackman E."/>
            <person name="Goraichik I."/>
            <person name="Dimitrov K.M."/>
            <person name="Suarez D.L."/>
            <person name="Swayne D.E."/>
        </authorList>
    </citation>
    <scope>NUCLEOTIDE SEQUENCE [LARGE SCALE GENOMIC DNA]</scope>
    <source>
        <strain evidence="3 4">DSM 23236</strain>
    </source>
</reference>
<dbReference type="PANTHER" id="PTHR30160">
    <property type="entry name" value="TETRAACYLDISACCHARIDE 4'-KINASE-RELATED"/>
    <property type="match status" value="1"/>
</dbReference>